<gene>
    <name evidence="4" type="ORF">GCM10011332_13940</name>
</gene>
<dbReference type="InterPro" id="IPR011006">
    <property type="entry name" value="CheY-like_superfamily"/>
</dbReference>
<dbReference type="PANTHER" id="PTHR43155:SF2">
    <property type="entry name" value="CYCLIC DI-GMP PHOSPHODIESTERASE PA4108"/>
    <property type="match status" value="1"/>
</dbReference>
<dbReference type="PANTHER" id="PTHR43155">
    <property type="entry name" value="CYCLIC DI-GMP PHOSPHODIESTERASE PA4108-RELATED"/>
    <property type="match status" value="1"/>
</dbReference>
<evidence type="ECO:0000313" key="4">
    <source>
        <dbReference type="EMBL" id="GGF61384.1"/>
    </source>
</evidence>
<dbReference type="InterPro" id="IPR001789">
    <property type="entry name" value="Sig_transdc_resp-reg_receiver"/>
</dbReference>
<keyword evidence="1" id="KW-0597">Phosphoprotein</keyword>
<dbReference type="Gene3D" id="1.10.3210.10">
    <property type="entry name" value="Hypothetical protein af1432"/>
    <property type="match status" value="1"/>
</dbReference>
<dbReference type="GO" id="GO:0000160">
    <property type="term" value="P:phosphorelay signal transduction system"/>
    <property type="evidence" value="ECO:0007669"/>
    <property type="project" value="InterPro"/>
</dbReference>
<dbReference type="GO" id="GO:0008081">
    <property type="term" value="F:phosphoric diester hydrolase activity"/>
    <property type="evidence" value="ECO:0007669"/>
    <property type="project" value="UniProtKB-ARBA"/>
</dbReference>
<dbReference type="InterPro" id="IPR003607">
    <property type="entry name" value="HD/PDEase_dom"/>
</dbReference>
<accession>A0A917BXE6</accession>
<dbReference type="RefSeq" id="WP_188663191.1">
    <property type="nucleotide sequence ID" value="NZ_BMHV01000008.1"/>
</dbReference>
<feature type="domain" description="Response regulatory" evidence="2">
    <location>
        <begin position="18"/>
        <end position="134"/>
    </location>
</feature>
<comment type="caution">
    <text evidence="4">The sequence shown here is derived from an EMBL/GenBank/DDBJ whole genome shotgun (WGS) entry which is preliminary data.</text>
</comment>
<evidence type="ECO:0000313" key="5">
    <source>
        <dbReference type="Proteomes" id="UP000632498"/>
    </source>
</evidence>
<dbReference type="PROSITE" id="PS51832">
    <property type="entry name" value="HD_GYP"/>
    <property type="match status" value="1"/>
</dbReference>
<keyword evidence="5" id="KW-1185">Reference proteome</keyword>
<dbReference type="CDD" id="cd00077">
    <property type="entry name" value="HDc"/>
    <property type="match status" value="1"/>
</dbReference>
<dbReference type="Proteomes" id="UP000632498">
    <property type="component" value="Unassembled WGS sequence"/>
</dbReference>
<sequence>MDMSTQEGAGIAKSNKTDIFLISGNTKHLRDVSEALKSFYIVHAFQDVNEISEALHAFHPTAIIVDEELASGGGGLRFIQSLRTVKVLSLIPVVFTARKGALEQIKASKTMPLVRTLVKPYLFSALLKAISDQVNAHVESQWETLQPVQKAALENTLSSFNSVADLIAEGKPLPYNDIQDSCTPLVTAIQSGSYKELLAGVKGHDNYSYVHSLRVATFLTLFGDFLGIKGDDMKILATGGVLHDVGKMMIPHQVLNKPGKLNDDELVVMRSHVTETISFLENTHGIPRGVAIIAGQHHEKIDGTGYPYGLKGKELNELARMACIIDIFSALTDRRCYKDPMTPVEAMKIMEGMGDGHLDRHFLTSFKELLLDAASEGDLH</sequence>
<name>A0A917BXE6_9PROT</name>
<evidence type="ECO:0000259" key="3">
    <source>
        <dbReference type="PROSITE" id="PS51832"/>
    </source>
</evidence>
<dbReference type="Pfam" id="PF13487">
    <property type="entry name" value="HD_5"/>
    <property type="match status" value="1"/>
</dbReference>
<dbReference type="InterPro" id="IPR037522">
    <property type="entry name" value="HD_GYP_dom"/>
</dbReference>
<dbReference type="SMART" id="SM00471">
    <property type="entry name" value="HDc"/>
    <property type="match status" value="1"/>
</dbReference>
<reference evidence="4" key="1">
    <citation type="journal article" date="2014" name="Int. J. Syst. Evol. Microbiol.">
        <title>Complete genome sequence of Corynebacterium casei LMG S-19264T (=DSM 44701T), isolated from a smear-ripened cheese.</title>
        <authorList>
            <consortium name="US DOE Joint Genome Institute (JGI-PGF)"/>
            <person name="Walter F."/>
            <person name="Albersmeier A."/>
            <person name="Kalinowski J."/>
            <person name="Ruckert C."/>
        </authorList>
    </citation>
    <scope>NUCLEOTIDE SEQUENCE</scope>
    <source>
        <strain evidence="4">CGMCC 1.15254</strain>
    </source>
</reference>
<dbReference type="SUPFAM" id="SSF109604">
    <property type="entry name" value="HD-domain/PDEase-like"/>
    <property type="match status" value="1"/>
</dbReference>
<dbReference type="Gene3D" id="3.40.50.2300">
    <property type="match status" value="1"/>
</dbReference>
<organism evidence="4 5">
    <name type="scientific">Terasakiella brassicae</name>
    <dbReference type="NCBI Taxonomy" id="1634917"/>
    <lineage>
        <taxon>Bacteria</taxon>
        <taxon>Pseudomonadati</taxon>
        <taxon>Pseudomonadota</taxon>
        <taxon>Alphaproteobacteria</taxon>
        <taxon>Rhodospirillales</taxon>
        <taxon>Terasakiellaceae</taxon>
        <taxon>Terasakiella</taxon>
    </lineage>
</organism>
<dbReference type="EMBL" id="BMHV01000008">
    <property type="protein sequence ID" value="GGF61384.1"/>
    <property type="molecule type" value="Genomic_DNA"/>
</dbReference>
<protein>
    <recommendedName>
        <fullName evidence="6">HD-GYP domain-containing protein</fullName>
    </recommendedName>
</protein>
<proteinExistence type="predicted"/>
<feature type="domain" description="HD-GYP" evidence="3">
    <location>
        <begin position="186"/>
        <end position="380"/>
    </location>
</feature>
<dbReference type="SUPFAM" id="SSF52172">
    <property type="entry name" value="CheY-like"/>
    <property type="match status" value="1"/>
</dbReference>
<feature type="modified residue" description="4-aspartylphosphate" evidence="1">
    <location>
        <position position="66"/>
    </location>
</feature>
<dbReference type="PROSITE" id="PS50110">
    <property type="entry name" value="RESPONSE_REGULATORY"/>
    <property type="match status" value="1"/>
</dbReference>
<evidence type="ECO:0008006" key="6">
    <source>
        <dbReference type="Google" id="ProtNLM"/>
    </source>
</evidence>
<dbReference type="AlphaFoldDB" id="A0A917BXE6"/>
<evidence type="ECO:0000256" key="1">
    <source>
        <dbReference type="PROSITE-ProRule" id="PRU00169"/>
    </source>
</evidence>
<reference evidence="4" key="2">
    <citation type="submission" date="2020-09" db="EMBL/GenBank/DDBJ databases">
        <authorList>
            <person name="Sun Q."/>
            <person name="Zhou Y."/>
        </authorList>
    </citation>
    <scope>NUCLEOTIDE SEQUENCE</scope>
    <source>
        <strain evidence="4">CGMCC 1.15254</strain>
    </source>
</reference>
<evidence type="ECO:0000259" key="2">
    <source>
        <dbReference type="PROSITE" id="PS50110"/>
    </source>
</evidence>